<dbReference type="Proteomes" id="UP000183376">
    <property type="component" value="Chromosome I"/>
</dbReference>
<evidence type="ECO:0000259" key="3">
    <source>
        <dbReference type="Pfam" id="PF08044"/>
    </source>
</evidence>
<evidence type="ECO:0000313" key="4">
    <source>
        <dbReference type="EMBL" id="SDN42700.1"/>
    </source>
</evidence>
<dbReference type="AlphaFoldDB" id="A0A1H0BAL2"/>
<sequence>MSEPDPSLLRVGDTEREAAVQALGKHFTAGRLDVDEYGERTAKVTTARTQGELLAVFSDLPEPHPDLSGLVPRSAVPAVAEDTELDAPGMTKAQRVTAGVMAVSWVAMVPLFFLLGTWMVFLAPLALSIFLGAVWGPNWNDPEERAKQARKRAKRRLKHMEMHDELRREVREHHKEIRDRHREMRDRHRELRRSDDDDARSRKRIVDED</sequence>
<keyword evidence="2" id="KW-0472">Membrane</keyword>
<evidence type="ECO:0000313" key="5">
    <source>
        <dbReference type="Proteomes" id="UP000183376"/>
    </source>
</evidence>
<gene>
    <name evidence="4" type="ORF">SAMN04489726_6567</name>
</gene>
<dbReference type="OrthoDB" id="3534574at2"/>
<dbReference type="eggNOG" id="COG2314">
    <property type="taxonomic scope" value="Bacteria"/>
</dbReference>
<organism evidence="4 5">
    <name type="scientific">Allokutzneria albata</name>
    <name type="common">Kibdelosporangium albatum</name>
    <dbReference type="NCBI Taxonomy" id="211114"/>
    <lineage>
        <taxon>Bacteria</taxon>
        <taxon>Bacillati</taxon>
        <taxon>Actinomycetota</taxon>
        <taxon>Actinomycetes</taxon>
        <taxon>Pseudonocardiales</taxon>
        <taxon>Pseudonocardiaceae</taxon>
        <taxon>Allokutzneria</taxon>
    </lineage>
</organism>
<protein>
    <recommendedName>
        <fullName evidence="3">DUF1707 domain-containing protein</fullName>
    </recommendedName>
</protein>
<dbReference type="Pfam" id="PF08044">
    <property type="entry name" value="DUF1707"/>
    <property type="match status" value="1"/>
</dbReference>
<accession>A0A1H0BAL2</accession>
<reference evidence="4 5" key="1">
    <citation type="submission" date="2016-10" db="EMBL/GenBank/DDBJ databases">
        <authorList>
            <person name="de Groot N.N."/>
        </authorList>
    </citation>
    <scope>NUCLEOTIDE SEQUENCE [LARGE SCALE GENOMIC DNA]</scope>
    <source>
        <strain evidence="4 5">DSM 44149</strain>
    </source>
</reference>
<evidence type="ECO:0000256" key="2">
    <source>
        <dbReference type="SAM" id="Phobius"/>
    </source>
</evidence>
<evidence type="ECO:0000256" key="1">
    <source>
        <dbReference type="SAM" id="MobiDB-lite"/>
    </source>
</evidence>
<dbReference type="InterPro" id="IPR012551">
    <property type="entry name" value="DUF1707_SHOCT-like"/>
</dbReference>
<feature type="region of interest" description="Disordered" evidence="1">
    <location>
        <begin position="163"/>
        <end position="209"/>
    </location>
</feature>
<dbReference type="STRING" id="211114.SAMN04489726_6567"/>
<feature type="transmembrane region" description="Helical" evidence="2">
    <location>
        <begin position="96"/>
        <end position="115"/>
    </location>
</feature>
<feature type="compositionally biased region" description="Basic and acidic residues" evidence="1">
    <location>
        <begin position="163"/>
        <end position="195"/>
    </location>
</feature>
<proteinExistence type="predicted"/>
<keyword evidence="2" id="KW-1133">Transmembrane helix</keyword>
<dbReference type="EMBL" id="LT629701">
    <property type="protein sequence ID" value="SDN42700.1"/>
    <property type="molecule type" value="Genomic_DNA"/>
</dbReference>
<name>A0A1H0BAL2_ALLAB</name>
<keyword evidence="5" id="KW-1185">Reference proteome</keyword>
<keyword evidence="2" id="KW-0812">Transmembrane</keyword>
<dbReference type="RefSeq" id="WP_052406774.1">
    <property type="nucleotide sequence ID" value="NZ_JOEF01000001.1"/>
</dbReference>
<feature type="domain" description="DUF1707" evidence="3">
    <location>
        <begin position="9"/>
        <end position="61"/>
    </location>
</feature>